<dbReference type="InterPro" id="IPR004437">
    <property type="entry name" value="ParB/RepB/Spo0J"/>
</dbReference>
<comment type="caution">
    <text evidence="4">The sequence shown here is derived from an EMBL/GenBank/DDBJ whole genome shotgun (WGS) entry which is preliminary data.</text>
</comment>
<evidence type="ECO:0000313" key="4">
    <source>
        <dbReference type="EMBL" id="KKM93647.1"/>
    </source>
</evidence>
<reference evidence="4" key="1">
    <citation type="journal article" date="2015" name="Nature">
        <title>Complex archaea that bridge the gap between prokaryotes and eukaryotes.</title>
        <authorList>
            <person name="Spang A."/>
            <person name="Saw J.H."/>
            <person name="Jorgensen S.L."/>
            <person name="Zaremba-Niedzwiedzka K."/>
            <person name="Martijn J."/>
            <person name="Lind A.E."/>
            <person name="van Eijk R."/>
            <person name="Schleper C."/>
            <person name="Guy L."/>
            <person name="Ettema T.J."/>
        </authorList>
    </citation>
    <scope>NUCLEOTIDE SEQUENCE</scope>
</reference>
<feature type="region of interest" description="Disordered" evidence="2">
    <location>
        <begin position="648"/>
        <end position="679"/>
    </location>
</feature>
<dbReference type="Gene3D" id="3.90.1530.30">
    <property type="match status" value="1"/>
</dbReference>
<protein>
    <recommendedName>
        <fullName evidence="3">ParB-like N-terminal domain-containing protein</fullName>
    </recommendedName>
</protein>
<dbReference type="PANTHER" id="PTHR33375:SF1">
    <property type="entry name" value="CHROMOSOME-PARTITIONING PROTEIN PARB-RELATED"/>
    <property type="match status" value="1"/>
</dbReference>
<gene>
    <name evidence="4" type="ORF">LCGC14_1206340</name>
</gene>
<dbReference type="InterPro" id="IPR050336">
    <property type="entry name" value="Chromosome_partition/occlusion"/>
</dbReference>
<dbReference type="GO" id="GO:0007059">
    <property type="term" value="P:chromosome segregation"/>
    <property type="evidence" value="ECO:0007669"/>
    <property type="project" value="UniProtKB-KW"/>
</dbReference>
<proteinExistence type="predicted"/>
<keyword evidence="1" id="KW-0159">Chromosome partition</keyword>
<feature type="compositionally biased region" description="Basic residues" evidence="2">
    <location>
        <begin position="667"/>
        <end position="679"/>
    </location>
</feature>
<dbReference type="PANTHER" id="PTHR33375">
    <property type="entry name" value="CHROMOSOME-PARTITIONING PROTEIN PARB-RELATED"/>
    <property type="match status" value="1"/>
</dbReference>
<dbReference type="SUPFAM" id="SSF110849">
    <property type="entry name" value="ParB/Sulfiredoxin"/>
    <property type="match status" value="1"/>
</dbReference>
<sequence length="679" mass="76192">MSIIQVDPEKLQDNPFQPRSHYPPKTIAEIAYSIEQIGIIHVPTGRQVNGHYEIAEGHLRTRAFRKLKKKNPKKFGDMPFDVRELSDQNMAIIALEENLRRHDITPLDQARAIDLYLNTFTEETETGMAKTMNMTQGNISNMRRVLKCPDKVLQRIVDGKINFTMARELLIFKDINLGKKQSRYSSENDTIRDESWLMIEAAKGVGGSYGPAATVDGIKKSIHTVCYDNMRRLDKEGGYYSGDNDPLFDTRTVGCLKCDRMIRANETKSQKKHYCTDTACWDEKQNAHKEEQAVKAKAKMEEDIAERLGEAVKNDYPVEEASPEAEETPISDAIEQEHIGETGEPMEEVEGLSPQNIGSPPAHFESVEEVCVGCTNQKTCDGTGRRGISTDGEGGFTCEDRVTKDNYQQVRDSAVAEMPDSFKEIAKGKAGTRAVVLDIRGLRMGQYSNELKAGHAILDCSVYVRDTTGYGGHEVKMLEAIEDPAECLERCTDGFHYAYDSSKMDGEIHFVCSKPKCLTKKKTAFTRAKNATGTAKKRAEQKAVKQAVSETTCIDRPRMLLIMKATITGSHVSRGFGSEWVDWIQKWLKVDDRDKILGAIDALPELELAQLLVEFSLKTLSYDGDIKGYKIQTTEILNEMGIGIQVDKPKKQKAEEHGTTIVEIKPKKSKKPKVKKEKK</sequence>
<evidence type="ECO:0000256" key="1">
    <source>
        <dbReference type="ARBA" id="ARBA00022829"/>
    </source>
</evidence>
<evidence type="ECO:0000259" key="3">
    <source>
        <dbReference type="SMART" id="SM00470"/>
    </source>
</evidence>
<name>A0A0F9PK41_9ZZZZ</name>
<dbReference type="Gene3D" id="1.10.10.2830">
    <property type="match status" value="1"/>
</dbReference>
<dbReference type="SMART" id="SM00470">
    <property type="entry name" value="ParB"/>
    <property type="match status" value="1"/>
</dbReference>
<feature type="region of interest" description="Disordered" evidence="2">
    <location>
        <begin position="1"/>
        <end position="20"/>
    </location>
</feature>
<dbReference type="Pfam" id="PF02195">
    <property type="entry name" value="ParB_N"/>
    <property type="match status" value="1"/>
</dbReference>
<dbReference type="EMBL" id="LAZR01006238">
    <property type="protein sequence ID" value="KKM93647.1"/>
    <property type="molecule type" value="Genomic_DNA"/>
</dbReference>
<organism evidence="4">
    <name type="scientific">marine sediment metagenome</name>
    <dbReference type="NCBI Taxonomy" id="412755"/>
    <lineage>
        <taxon>unclassified sequences</taxon>
        <taxon>metagenomes</taxon>
        <taxon>ecological metagenomes</taxon>
    </lineage>
</organism>
<evidence type="ECO:0000256" key="2">
    <source>
        <dbReference type="SAM" id="MobiDB-lite"/>
    </source>
</evidence>
<feature type="compositionally biased region" description="Basic and acidic residues" evidence="2">
    <location>
        <begin position="648"/>
        <end position="658"/>
    </location>
</feature>
<dbReference type="InterPro" id="IPR041468">
    <property type="entry name" value="HTH_ParB/Spo0J"/>
</dbReference>
<dbReference type="InterPro" id="IPR003115">
    <property type="entry name" value="ParB_N"/>
</dbReference>
<dbReference type="AlphaFoldDB" id="A0A0F9PK41"/>
<dbReference type="Pfam" id="PF17762">
    <property type="entry name" value="HTH_ParB"/>
    <property type="match status" value="1"/>
</dbReference>
<dbReference type="SUPFAM" id="SSF109709">
    <property type="entry name" value="KorB DNA-binding domain-like"/>
    <property type="match status" value="1"/>
</dbReference>
<accession>A0A0F9PK41</accession>
<dbReference type="InterPro" id="IPR036086">
    <property type="entry name" value="ParB/Sulfiredoxin_sf"/>
</dbReference>
<dbReference type="GO" id="GO:0005694">
    <property type="term" value="C:chromosome"/>
    <property type="evidence" value="ECO:0007669"/>
    <property type="project" value="TreeGrafter"/>
</dbReference>
<feature type="domain" description="ParB-like N-terminal" evidence="3">
    <location>
        <begin position="4"/>
        <end position="99"/>
    </location>
</feature>
<dbReference type="NCBIfam" id="TIGR00180">
    <property type="entry name" value="parB_part"/>
    <property type="match status" value="1"/>
</dbReference>
<dbReference type="GO" id="GO:0045881">
    <property type="term" value="P:positive regulation of sporulation resulting in formation of a cellular spore"/>
    <property type="evidence" value="ECO:0007669"/>
    <property type="project" value="TreeGrafter"/>
</dbReference>
<dbReference type="GO" id="GO:0003677">
    <property type="term" value="F:DNA binding"/>
    <property type="evidence" value="ECO:0007669"/>
    <property type="project" value="InterPro"/>
</dbReference>